<evidence type="ECO:0000313" key="3">
    <source>
        <dbReference type="Proteomes" id="UP000770661"/>
    </source>
</evidence>
<comment type="caution">
    <text evidence="2">The sequence shown here is derived from an EMBL/GenBank/DDBJ whole genome shotgun (WGS) entry which is preliminary data.</text>
</comment>
<dbReference type="Proteomes" id="UP000770661">
    <property type="component" value="Unassembled WGS sequence"/>
</dbReference>
<accession>A0A8J4Y4E8</accession>
<dbReference type="OrthoDB" id="10055806at2759"/>
<reference evidence="2" key="1">
    <citation type="submission" date="2020-07" db="EMBL/GenBank/DDBJ databases">
        <title>The High-quality genome of the commercially important snow crab, Chionoecetes opilio.</title>
        <authorList>
            <person name="Jeong J.-H."/>
            <person name="Ryu S."/>
        </authorList>
    </citation>
    <scope>NUCLEOTIDE SEQUENCE</scope>
    <source>
        <strain evidence="2">MADBK_172401_WGS</strain>
        <tissue evidence="2">Digestive gland</tissue>
    </source>
</reference>
<sequence>MFASRLPNPFPKRSGTAPSNPALQKILGLCGLWFKCAKEELRHRLALTQPTLYVCPSRFSTTPGVQGGTGTGLPSAPRPAGLPGDAAPRSSSTSTCKPPPPHPPSLPASTVALNPDYPRQGS</sequence>
<proteinExistence type="predicted"/>
<keyword evidence="3" id="KW-1185">Reference proteome</keyword>
<organism evidence="2 3">
    <name type="scientific">Chionoecetes opilio</name>
    <name type="common">Atlantic snow crab</name>
    <name type="synonym">Cancer opilio</name>
    <dbReference type="NCBI Taxonomy" id="41210"/>
    <lineage>
        <taxon>Eukaryota</taxon>
        <taxon>Metazoa</taxon>
        <taxon>Ecdysozoa</taxon>
        <taxon>Arthropoda</taxon>
        <taxon>Crustacea</taxon>
        <taxon>Multicrustacea</taxon>
        <taxon>Malacostraca</taxon>
        <taxon>Eumalacostraca</taxon>
        <taxon>Eucarida</taxon>
        <taxon>Decapoda</taxon>
        <taxon>Pleocyemata</taxon>
        <taxon>Brachyura</taxon>
        <taxon>Eubrachyura</taxon>
        <taxon>Majoidea</taxon>
        <taxon>Majidae</taxon>
        <taxon>Chionoecetes</taxon>
    </lineage>
</organism>
<evidence type="ECO:0000313" key="2">
    <source>
        <dbReference type="EMBL" id="KAG0720790.1"/>
    </source>
</evidence>
<evidence type="ECO:0000256" key="1">
    <source>
        <dbReference type="SAM" id="MobiDB-lite"/>
    </source>
</evidence>
<gene>
    <name evidence="2" type="ORF">GWK47_047727</name>
</gene>
<dbReference type="EMBL" id="JACEEZ010012263">
    <property type="protein sequence ID" value="KAG0720790.1"/>
    <property type="molecule type" value="Genomic_DNA"/>
</dbReference>
<feature type="compositionally biased region" description="Pro residues" evidence="1">
    <location>
        <begin position="97"/>
        <end position="106"/>
    </location>
</feature>
<name>A0A8J4Y4E8_CHIOP</name>
<protein>
    <submittedName>
        <fullName evidence="2">Uncharacterized protein</fullName>
    </submittedName>
</protein>
<dbReference type="AlphaFoldDB" id="A0A8J4Y4E8"/>
<feature type="region of interest" description="Disordered" evidence="1">
    <location>
        <begin position="58"/>
        <end position="122"/>
    </location>
</feature>
<feature type="region of interest" description="Disordered" evidence="1">
    <location>
        <begin position="1"/>
        <end position="21"/>
    </location>
</feature>